<comment type="caution">
    <text evidence="7">The sequence shown here is derived from an EMBL/GenBank/DDBJ whole genome shotgun (WGS) entry which is preliminary data.</text>
</comment>
<dbReference type="SMART" id="SM00420">
    <property type="entry name" value="HTH_DEOR"/>
    <property type="match status" value="1"/>
</dbReference>
<dbReference type="PANTHER" id="PTHR30363">
    <property type="entry name" value="HTH-TYPE TRANSCRIPTIONAL REGULATOR SRLR-RELATED"/>
    <property type="match status" value="1"/>
</dbReference>
<dbReference type="PRINTS" id="PR00037">
    <property type="entry name" value="HTHLACR"/>
</dbReference>
<organism evidence="7 8">
    <name type="scientific">Antiquaquibacter oligotrophicus</name>
    <dbReference type="NCBI Taxonomy" id="2880260"/>
    <lineage>
        <taxon>Bacteria</taxon>
        <taxon>Bacillati</taxon>
        <taxon>Actinomycetota</taxon>
        <taxon>Actinomycetes</taxon>
        <taxon>Micrococcales</taxon>
        <taxon>Microbacteriaceae</taxon>
        <taxon>Antiquaquibacter</taxon>
    </lineage>
</organism>
<dbReference type="InterPro" id="IPR050313">
    <property type="entry name" value="Carb_Metab_HTH_regulators"/>
</dbReference>
<feature type="domain" description="HTH deoR-type" evidence="6">
    <location>
        <begin position="3"/>
        <end position="58"/>
    </location>
</feature>
<dbReference type="InterPro" id="IPR014036">
    <property type="entry name" value="DeoR-like_C"/>
</dbReference>
<dbReference type="SUPFAM" id="SSF100950">
    <property type="entry name" value="NagB/RpiA/CoA transferase-like"/>
    <property type="match status" value="1"/>
</dbReference>
<dbReference type="RefSeq" id="WP_322134076.1">
    <property type="nucleotide sequence ID" value="NZ_CP085036.1"/>
</dbReference>
<proteinExistence type="predicted"/>
<reference evidence="7 8" key="1">
    <citation type="submission" date="2023-04" db="EMBL/GenBank/DDBJ databases">
        <title>Genome Encyclopedia of Bacteria and Archaea VI: Functional Genomics of Type Strains.</title>
        <authorList>
            <person name="Whitman W."/>
        </authorList>
    </citation>
    <scope>NUCLEOTIDE SEQUENCE [LARGE SCALE GENOMIC DNA]</scope>
    <source>
        <strain evidence="7 8">SG_E_30_P1</strain>
    </source>
</reference>
<evidence type="ECO:0000256" key="1">
    <source>
        <dbReference type="ARBA" id="ARBA00021390"/>
    </source>
</evidence>
<evidence type="ECO:0000256" key="2">
    <source>
        <dbReference type="ARBA" id="ARBA00022491"/>
    </source>
</evidence>
<evidence type="ECO:0000256" key="5">
    <source>
        <dbReference type="ARBA" id="ARBA00024937"/>
    </source>
</evidence>
<dbReference type="InterPro" id="IPR001034">
    <property type="entry name" value="DeoR_HTH"/>
</dbReference>
<name>A0ABT6KRE9_9MICO</name>
<accession>A0ABT6KRE9</accession>
<dbReference type="Pfam" id="PF08220">
    <property type="entry name" value="HTH_DeoR"/>
    <property type="match status" value="1"/>
</dbReference>
<comment type="function">
    <text evidence="5">Repressor of the lactose catabolism operon. Galactose-6-phosphate is the inducer.</text>
</comment>
<dbReference type="SUPFAM" id="SSF46785">
    <property type="entry name" value="Winged helix' DNA-binding domain"/>
    <property type="match status" value="1"/>
</dbReference>
<dbReference type="Gene3D" id="1.10.10.10">
    <property type="entry name" value="Winged helix-like DNA-binding domain superfamily/Winged helix DNA-binding domain"/>
    <property type="match status" value="1"/>
</dbReference>
<evidence type="ECO:0000259" key="6">
    <source>
        <dbReference type="PROSITE" id="PS51000"/>
    </source>
</evidence>
<keyword evidence="2" id="KW-0678">Repressor</keyword>
<dbReference type="InterPro" id="IPR037171">
    <property type="entry name" value="NagB/RpiA_transferase-like"/>
</dbReference>
<dbReference type="InterPro" id="IPR036390">
    <property type="entry name" value="WH_DNA-bd_sf"/>
</dbReference>
<protein>
    <recommendedName>
        <fullName evidence="1">Lactose phosphotransferase system repressor</fullName>
    </recommendedName>
</protein>
<evidence type="ECO:0000256" key="4">
    <source>
        <dbReference type="ARBA" id="ARBA00023163"/>
    </source>
</evidence>
<dbReference type="PROSITE" id="PS51000">
    <property type="entry name" value="HTH_DEOR_2"/>
    <property type="match status" value="1"/>
</dbReference>
<evidence type="ECO:0000313" key="8">
    <source>
        <dbReference type="Proteomes" id="UP001160142"/>
    </source>
</evidence>
<dbReference type="EMBL" id="JARXVQ010000001">
    <property type="protein sequence ID" value="MDH6181772.1"/>
    <property type="molecule type" value="Genomic_DNA"/>
</dbReference>
<dbReference type="PANTHER" id="PTHR30363:SF4">
    <property type="entry name" value="GLYCEROL-3-PHOSPHATE REGULON REPRESSOR"/>
    <property type="match status" value="1"/>
</dbReference>
<dbReference type="InterPro" id="IPR036388">
    <property type="entry name" value="WH-like_DNA-bd_sf"/>
</dbReference>
<dbReference type="SMART" id="SM01134">
    <property type="entry name" value="DeoRC"/>
    <property type="match status" value="1"/>
</dbReference>
<dbReference type="Proteomes" id="UP001160142">
    <property type="component" value="Unassembled WGS sequence"/>
</dbReference>
<keyword evidence="4" id="KW-0804">Transcription</keyword>
<gene>
    <name evidence="7" type="ORF">M2152_001954</name>
</gene>
<evidence type="ECO:0000313" key="7">
    <source>
        <dbReference type="EMBL" id="MDH6181772.1"/>
    </source>
</evidence>
<sequence length="259" mass="27690">MYAPERHQKILEQAHAQGRVDVRELAELLAVTPETIRRDLTSLERRGLVRRAHGGAIPVERAALMSPVSDREGLHASEKLAIATLALDELPENGSIIIDAGTTAIRFAELLPADRPLTVVTHSLAVASTVAPRPNIELYLLGGAVRTTSLASVGTWTHQLLGMVNVDVAFISVNGLTPERGLTTTNMAEAAVKTALIKAARRTVVLADHTKFGREEFGRIAPLAAVDTVITDAGVNADLVQDIEAAGTQVLWPGRPKAF</sequence>
<keyword evidence="8" id="KW-1185">Reference proteome</keyword>
<evidence type="ECO:0000256" key="3">
    <source>
        <dbReference type="ARBA" id="ARBA00023015"/>
    </source>
</evidence>
<dbReference type="Pfam" id="PF00455">
    <property type="entry name" value="DeoRC"/>
    <property type="match status" value="1"/>
</dbReference>
<dbReference type="Gene3D" id="3.40.50.1360">
    <property type="match status" value="1"/>
</dbReference>
<keyword evidence="3" id="KW-0805">Transcription regulation</keyword>